<name>A0A0B7B0U8_9EUPU</name>
<sequence length="104" mass="11428">MESMAIVVQDKNSKVLTCVVQWDETVAVGGRCPIPGLLAHRRCVTTTVDAVDCVLRPENAAVLTEEPAINVLTQQPSLRQTDNHKHEYFLVDVGNQMANVNKSV</sequence>
<evidence type="ECO:0000313" key="2">
    <source>
        <dbReference type="EMBL" id="CEK85746.1"/>
    </source>
</evidence>
<dbReference type="EMBL" id="HACG01038880">
    <property type="protein sequence ID" value="CEK85745.1"/>
    <property type="molecule type" value="Transcribed_RNA"/>
</dbReference>
<protein>
    <submittedName>
        <fullName evidence="1">Uncharacterized protein</fullName>
    </submittedName>
</protein>
<accession>A0A0B7B0U8</accession>
<proteinExistence type="predicted"/>
<evidence type="ECO:0000313" key="1">
    <source>
        <dbReference type="EMBL" id="CEK85745.1"/>
    </source>
</evidence>
<dbReference type="AlphaFoldDB" id="A0A0B7B0U8"/>
<organism evidence="1">
    <name type="scientific">Arion vulgaris</name>
    <dbReference type="NCBI Taxonomy" id="1028688"/>
    <lineage>
        <taxon>Eukaryota</taxon>
        <taxon>Metazoa</taxon>
        <taxon>Spiralia</taxon>
        <taxon>Lophotrochozoa</taxon>
        <taxon>Mollusca</taxon>
        <taxon>Gastropoda</taxon>
        <taxon>Heterobranchia</taxon>
        <taxon>Euthyneura</taxon>
        <taxon>Panpulmonata</taxon>
        <taxon>Eupulmonata</taxon>
        <taxon>Stylommatophora</taxon>
        <taxon>Helicina</taxon>
        <taxon>Arionoidea</taxon>
        <taxon>Arionidae</taxon>
        <taxon>Arion</taxon>
    </lineage>
</organism>
<reference evidence="1" key="1">
    <citation type="submission" date="2014-12" db="EMBL/GenBank/DDBJ databases">
        <title>Insight into the proteome of Arion vulgaris.</title>
        <authorList>
            <person name="Aradska J."/>
            <person name="Bulat T."/>
            <person name="Smidak R."/>
            <person name="Sarate P."/>
            <person name="Gangsoo J."/>
            <person name="Sialana F."/>
            <person name="Bilban M."/>
            <person name="Lubec G."/>
        </authorList>
    </citation>
    <scope>NUCLEOTIDE SEQUENCE</scope>
    <source>
        <tissue evidence="1">Skin</tissue>
    </source>
</reference>
<gene>
    <name evidence="1" type="primary">ORF149991</name>
    <name evidence="2" type="synonym">ORF149996</name>
</gene>
<dbReference type="EMBL" id="HACG01038881">
    <property type="protein sequence ID" value="CEK85746.1"/>
    <property type="molecule type" value="Transcribed_RNA"/>
</dbReference>